<dbReference type="EMBL" id="CP163440">
    <property type="protein sequence ID" value="XDQ65674.1"/>
    <property type="molecule type" value="Genomic_DNA"/>
</dbReference>
<accession>A0AB39SK53</accession>
<organism evidence="2">
    <name type="scientific">Streptomyces sp. R35</name>
    <dbReference type="NCBI Taxonomy" id="3238630"/>
    <lineage>
        <taxon>Bacteria</taxon>
        <taxon>Bacillati</taxon>
        <taxon>Actinomycetota</taxon>
        <taxon>Actinomycetes</taxon>
        <taxon>Kitasatosporales</taxon>
        <taxon>Streptomycetaceae</taxon>
        <taxon>Streptomyces</taxon>
    </lineage>
</organism>
<dbReference type="PANTHER" id="PTHR36842">
    <property type="entry name" value="PROTEIN TOLB HOMOLOG"/>
    <property type="match status" value="1"/>
</dbReference>
<dbReference type="AlphaFoldDB" id="A0AB39SK53"/>
<reference evidence="2" key="1">
    <citation type="submission" date="2024-07" db="EMBL/GenBank/DDBJ databases">
        <authorList>
            <person name="Yu S.T."/>
        </authorList>
    </citation>
    <scope>NUCLEOTIDE SEQUENCE</scope>
    <source>
        <strain evidence="2">R35</strain>
    </source>
</reference>
<keyword evidence="1" id="KW-0732">Signal</keyword>
<feature type="chain" id="PRO_5044244185" evidence="1">
    <location>
        <begin position="25"/>
        <end position="357"/>
    </location>
</feature>
<protein>
    <submittedName>
        <fullName evidence="2">TolB family protein</fullName>
    </submittedName>
</protein>
<dbReference type="SUPFAM" id="SSF82171">
    <property type="entry name" value="DPP6 N-terminal domain-like"/>
    <property type="match status" value="1"/>
</dbReference>
<gene>
    <name evidence="2" type="ORF">AB5J50_35180</name>
</gene>
<proteinExistence type="predicted"/>
<sequence length="357" mass="37688">MRPSLWSAAALAAALTLTVTPAQAAPERTERVSTGTGGVQLTAASSGGTVSADGRYAVFISADPTGGYDTRVYVKDLRTGTLTQVPEDMLYTTHAVLSANGRRVAYSNGNRYPKPYVYDRVTGETQQLWPAQLPDTASYELGEAAAISADGRQVAYTIGNRAGDQYARVLYVRDLATGTDEQISPLPPEGMIVGASLSADGRTVAYGLLVRTGQGAVVQVYVKDRDTGETRRVDTGTSAGLVQLSADASRVLFNSRAEDGTSATYVRDLRTDRVQRIADGVADAADSTLRHVLLTEDDGLVLLDRRTGERHTVGPAGATALPGAVTRRGRAVVFSSTADDLVPGDTNGVSDVFLTVR</sequence>
<feature type="signal peptide" evidence="1">
    <location>
        <begin position="1"/>
        <end position="24"/>
    </location>
</feature>
<evidence type="ECO:0000313" key="2">
    <source>
        <dbReference type="EMBL" id="XDQ65674.1"/>
    </source>
</evidence>
<evidence type="ECO:0000256" key="1">
    <source>
        <dbReference type="SAM" id="SignalP"/>
    </source>
</evidence>
<dbReference type="RefSeq" id="WP_369262497.1">
    <property type="nucleotide sequence ID" value="NZ_CP163440.1"/>
</dbReference>
<dbReference type="PANTHER" id="PTHR36842:SF1">
    <property type="entry name" value="PROTEIN TOLB"/>
    <property type="match status" value="1"/>
</dbReference>
<dbReference type="InterPro" id="IPR011042">
    <property type="entry name" value="6-blade_b-propeller_TolB-like"/>
</dbReference>
<name>A0AB39SK53_9ACTN</name>
<dbReference type="Gene3D" id="2.120.10.30">
    <property type="entry name" value="TolB, C-terminal domain"/>
    <property type="match status" value="2"/>
</dbReference>